<name>A0A0C3G017_PILCF</name>
<evidence type="ECO:0000313" key="3">
    <source>
        <dbReference type="Proteomes" id="UP000054166"/>
    </source>
</evidence>
<evidence type="ECO:0000256" key="1">
    <source>
        <dbReference type="SAM" id="MobiDB-lite"/>
    </source>
</evidence>
<proteinExistence type="predicted"/>
<accession>A0A0C3G017</accession>
<dbReference type="InParanoid" id="A0A0C3G017"/>
<protein>
    <submittedName>
        <fullName evidence="2">Uncharacterized protein</fullName>
    </submittedName>
</protein>
<evidence type="ECO:0000313" key="2">
    <source>
        <dbReference type="EMBL" id="KIM83851.1"/>
    </source>
</evidence>
<gene>
    <name evidence="2" type="ORF">PILCRDRAFT_6733</name>
</gene>
<feature type="region of interest" description="Disordered" evidence="1">
    <location>
        <begin position="54"/>
        <end position="111"/>
    </location>
</feature>
<keyword evidence="3" id="KW-1185">Reference proteome</keyword>
<organism evidence="2 3">
    <name type="scientific">Piloderma croceum (strain F 1598)</name>
    <dbReference type="NCBI Taxonomy" id="765440"/>
    <lineage>
        <taxon>Eukaryota</taxon>
        <taxon>Fungi</taxon>
        <taxon>Dikarya</taxon>
        <taxon>Basidiomycota</taxon>
        <taxon>Agaricomycotina</taxon>
        <taxon>Agaricomycetes</taxon>
        <taxon>Agaricomycetidae</taxon>
        <taxon>Atheliales</taxon>
        <taxon>Atheliaceae</taxon>
        <taxon>Piloderma</taxon>
    </lineage>
</organism>
<reference evidence="3" key="2">
    <citation type="submission" date="2015-01" db="EMBL/GenBank/DDBJ databases">
        <title>Evolutionary Origins and Diversification of the Mycorrhizal Mutualists.</title>
        <authorList>
            <consortium name="DOE Joint Genome Institute"/>
            <consortium name="Mycorrhizal Genomics Consortium"/>
            <person name="Kohler A."/>
            <person name="Kuo A."/>
            <person name="Nagy L.G."/>
            <person name="Floudas D."/>
            <person name="Copeland A."/>
            <person name="Barry K.W."/>
            <person name="Cichocki N."/>
            <person name="Veneault-Fourrey C."/>
            <person name="LaButti K."/>
            <person name="Lindquist E.A."/>
            <person name="Lipzen A."/>
            <person name="Lundell T."/>
            <person name="Morin E."/>
            <person name="Murat C."/>
            <person name="Riley R."/>
            <person name="Ohm R."/>
            <person name="Sun H."/>
            <person name="Tunlid A."/>
            <person name="Henrissat B."/>
            <person name="Grigoriev I.V."/>
            <person name="Hibbett D.S."/>
            <person name="Martin F."/>
        </authorList>
    </citation>
    <scope>NUCLEOTIDE SEQUENCE [LARGE SCALE GENOMIC DNA]</scope>
    <source>
        <strain evidence="3">F 1598</strain>
    </source>
</reference>
<reference evidence="2 3" key="1">
    <citation type="submission" date="2014-04" db="EMBL/GenBank/DDBJ databases">
        <authorList>
            <consortium name="DOE Joint Genome Institute"/>
            <person name="Kuo A."/>
            <person name="Tarkka M."/>
            <person name="Buscot F."/>
            <person name="Kohler A."/>
            <person name="Nagy L.G."/>
            <person name="Floudas D."/>
            <person name="Copeland A."/>
            <person name="Barry K.W."/>
            <person name="Cichocki N."/>
            <person name="Veneault-Fourrey C."/>
            <person name="LaButti K."/>
            <person name="Lindquist E.A."/>
            <person name="Lipzen A."/>
            <person name="Lundell T."/>
            <person name="Morin E."/>
            <person name="Murat C."/>
            <person name="Sun H."/>
            <person name="Tunlid A."/>
            <person name="Henrissat B."/>
            <person name="Grigoriev I.V."/>
            <person name="Hibbett D.S."/>
            <person name="Martin F."/>
            <person name="Nordberg H.P."/>
            <person name="Cantor M.N."/>
            <person name="Hua S.X."/>
        </authorList>
    </citation>
    <scope>NUCLEOTIDE SEQUENCE [LARGE SCALE GENOMIC DNA]</scope>
    <source>
        <strain evidence="2 3">F 1598</strain>
    </source>
</reference>
<dbReference type="AlphaFoldDB" id="A0A0C3G017"/>
<feature type="compositionally biased region" description="Basic residues" evidence="1">
    <location>
        <begin position="102"/>
        <end position="111"/>
    </location>
</feature>
<dbReference type="Proteomes" id="UP000054166">
    <property type="component" value="Unassembled WGS sequence"/>
</dbReference>
<dbReference type="HOGENOM" id="CLU_2159353_0_0_1"/>
<feature type="compositionally biased region" description="Basic and acidic residues" evidence="1">
    <location>
        <begin position="79"/>
        <end position="99"/>
    </location>
</feature>
<dbReference type="EMBL" id="KN832989">
    <property type="protein sequence ID" value="KIM83851.1"/>
    <property type="molecule type" value="Genomic_DNA"/>
</dbReference>
<feature type="compositionally biased region" description="Basic residues" evidence="1">
    <location>
        <begin position="62"/>
        <end position="74"/>
    </location>
</feature>
<sequence>MSRSGYFNCPHLLFPKVELELPEMMKWLEGGEDAPAQNVVWGDKEPSFKNIKEILESQTSGKNKKVTRERKKQPSKSEVVVKGKGKEKEKYKKTGESSKGKAGSKKSHHGD</sequence>